<reference evidence="1" key="1">
    <citation type="journal article" date="2023" name="G3 (Bethesda)">
        <title>Whole genome assemblies of Zophobas morio and Tenebrio molitor.</title>
        <authorList>
            <person name="Kaur S."/>
            <person name="Stinson S.A."/>
            <person name="diCenzo G.C."/>
        </authorList>
    </citation>
    <scope>NUCLEOTIDE SEQUENCE</scope>
    <source>
        <strain evidence="1">QUZm001</strain>
    </source>
</reference>
<protein>
    <submittedName>
        <fullName evidence="1">Uncharacterized protein</fullName>
    </submittedName>
</protein>
<sequence length="93" mass="10338">MAAERLAVFISFHSCVPGRNGEDGAQVPRIWFPQVLHAASEIFVGMSGVVNTYQWSKKTLAGMTRRRGFGRQLSAVYHPCHCDVTILRFRTGG</sequence>
<accession>A0AA38MSM0</accession>
<comment type="caution">
    <text evidence="1">The sequence shown here is derived from an EMBL/GenBank/DDBJ whole genome shotgun (WGS) entry which is preliminary data.</text>
</comment>
<dbReference type="EMBL" id="JALNTZ010000001">
    <property type="protein sequence ID" value="KAJ3665947.1"/>
    <property type="molecule type" value="Genomic_DNA"/>
</dbReference>
<dbReference type="Proteomes" id="UP001168821">
    <property type="component" value="Unassembled WGS sequence"/>
</dbReference>
<evidence type="ECO:0000313" key="2">
    <source>
        <dbReference type="Proteomes" id="UP001168821"/>
    </source>
</evidence>
<dbReference type="AlphaFoldDB" id="A0AA38MSM0"/>
<keyword evidence="2" id="KW-1185">Reference proteome</keyword>
<name>A0AA38MSM0_9CUCU</name>
<evidence type="ECO:0000313" key="1">
    <source>
        <dbReference type="EMBL" id="KAJ3665947.1"/>
    </source>
</evidence>
<gene>
    <name evidence="1" type="ORF">Zmor_001410</name>
</gene>
<proteinExistence type="predicted"/>
<organism evidence="1 2">
    <name type="scientific">Zophobas morio</name>
    <dbReference type="NCBI Taxonomy" id="2755281"/>
    <lineage>
        <taxon>Eukaryota</taxon>
        <taxon>Metazoa</taxon>
        <taxon>Ecdysozoa</taxon>
        <taxon>Arthropoda</taxon>
        <taxon>Hexapoda</taxon>
        <taxon>Insecta</taxon>
        <taxon>Pterygota</taxon>
        <taxon>Neoptera</taxon>
        <taxon>Endopterygota</taxon>
        <taxon>Coleoptera</taxon>
        <taxon>Polyphaga</taxon>
        <taxon>Cucujiformia</taxon>
        <taxon>Tenebrionidae</taxon>
        <taxon>Zophobas</taxon>
    </lineage>
</organism>